<accession>A0AA36N4Z0</accession>
<keyword evidence="3" id="KW-1185">Reference proteome</keyword>
<gene>
    <name evidence="2" type="ORF">EVOR1521_LOCUS19161</name>
</gene>
<organism evidence="2 3">
    <name type="scientific">Effrenium voratum</name>
    <dbReference type="NCBI Taxonomy" id="2562239"/>
    <lineage>
        <taxon>Eukaryota</taxon>
        <taxon>Sar</taxon>
        <taxon>Alveolata</taxon>
        <taxon>Dinophyceae</taxon>
        <taxon>Suessiales</taxon>
        <taxon>Symbiodiniaceae</taxon>
        <taxon>Effrenium</taxon>
    </lineage>
</organism>
<proteinExistence type="predicted"/>
<dbReference type="AlphaFoldDB" id="A0AA36N4Z0"/>
<sequence length="153" mass="16805">MRLKLRARPRPAHPARLDHCQPQESDGTEVTARPMGLLQDADGDEAHEFWEEDPRSLSQGPAKENPQLSRRQLGPRKLRRLPFQGAAAKALQRVDAKAAAKGNHTRESSAEDGSNASNLCQGSFAGALKEISVTFSEELLKTEQAPDHFQSKA</sequence>
<comment type="caution">
    <text evidence="2">The sequence shown here is derived from an EMBL/GenBank/DDBJ whole genome shotgun (WGS) entry which is preliminary data.</text>
</comment>
<feature type="compositionally biased region" description="Basic and acidic residues" evidence="1">
    <location>
        <begin position="44"/>
        <end position="55"/>
    </location>
</feature>
<reference evidence="2" key="1">
    <citation type="submission" date="2023-08" db="EMBL/GenBank/DDBJ databases">
        <authorList>
            <person name="Chen Y."/>
            <person name="Shah S."/>
            <person name="Dougan E. K."/>
            <person name="Thang M."/>
            <person name="Chan C."/>
        </authorList>
    </citation>
    <scope>NUCLEOTIDE SEQUENCE</scope>
</reference>
<feature type="compositionally biased region" description="Basic and acidic residues" evidence="1">
    <location>
        <begin position="92"/>
        <end position="109"/>
    </location>
</feature>
<protein>
    <submittedName>
        <fullName evidence="2">Uncharacterized protein</fullName>
    </submittedName>
</protein>
<feature type="compositionally biased region" description="Basic residues" evidence="1">
    <location>
        <begin position="1"/>
        <end position="13"/>
    </location>
</feature>
<dbReference type="Proteomes" id="UP001178507">
    <property type="component" value="Unassembled WGS sequence"/>
</dbReference>
<name>A0AA36N4Z0_9DINO</name>
<feature type="compositionally biased region" description="Polar residues" evidence="1">
    <location>
        <begin position="111"/>
        <end position="120"/>
    </location>
</feature>
<evidence type="ECO:0000313" key="2">
    <source>
        <dbReference type="EMBL" id="CAJ1394522.1"/>
    </source>
</evidence>
<evidence type="ECO:0000313" key="3">
    <source>
        <dbReference type="Proteomes" id="UP001178507"/>
    </source>
</evidence>
<evidence type="ECO:0000256" key="1">
    <source>
        <dbReference type="SAM" id="MobiDB-lite"/>
    </source>
</evidence>
<feature type="region of interest" description="Disordered" evidence="1">
    <location>
        <begin position="1"/>
        <end position="120"/>
    </location>
</feature>
<dbReference type="EMBL" id="CAUJNA010002877">
    <property type="protein sequence ID" value="CAJ1394522.1"/>
    <property type="molecule type" value="Genomic_DNA"/>
</dbReference>